<evidence type="ECO:0000313" key="2">
    <source>
        <dbReference type="Proteomes" id="UP000186601"/>
    </source>
</evidence>
<name>A0A2R6QBG4_9APHY</name>
<sequence length="130" mass="14778">MQIQRTWTMLWLLPGMPKTNGRRYHWMITNVRDHAALQTRLNACDAPIIIDLLQARADEMQKPSDIVQKMVQINGKMTSLPTVEVPTDAVMTEFEEFEQENVLGMVCKPLGGPGCVPQSRMLTARLEILQ</sequence>
<dbReference type="EMBL" id="MLYV02000371">
    <property type="protein sequence ID" value="PSS05467.1"/>
    <property type="molecule type" value="Genomic_DNA"/>
</dbReference>
<dbReference type="AlphaFoldDB" id="A0A2R6QBG4"/>
<protein>
    <submittedName>
        <fullName evidence="1">Uncharacterized protein</fullName>
    </submittedName>
</protein>
<evidence type="ECO:0000313" key="1">
    <source>
        <dbReference type="EMBL" id="PSS05467.1"/>
    </source>
</evidence>
<reference evidence="1 2" key="1">
    <citation type="submission" date="2018-02" db="EMBL/GenBank/DDBJ databases">
        <title>Genome sequence of the basidiomycete white-rot fungus Phlebia centrifuga.</title>
        <authorList>
            <person name="Granchi Z."/>
            <person name="Peng M."/>
            <person name="de Vries R.P."/>
            <person name="Hilden K."/>
            <person name="Makela M.R."/>
            <person name="Grigoriev I."/>
            <person name="Riley R."/>
        </authorList>
    </citation>
    <scope>NUCLEOTIDE SEQUENCE [LARGE SCALE GENOMIC DNA]</scope>
    <source>
        <strain evidence="1 2">FBCC195</strain>
    </source>
</reference>
<gene>
    <name evidence="1" type="ORF">PHLCEN_2v3847</name>
</gene>
<proteinExistence type="predicted"/>
<comment type="caution">
    <text evidence="1">The sequence shown here is derived from an EMBL/GenBank/DDBJ whole genome shotgun (WGS) entry which is preliminary data.</text>
</comment>
<accession>A0A2R6QBG4</accession>
<dbReference type="Proteomes" id="UP000186601">
    <property type="component" value="Unassembled WGS sequence"/>
</dbReference>
<keyword evidence="2" id="KW-1185">Reference proteome</keyword>
<organism evidence="1 2">
    <name type="scientific">Hermanssonia centrifuga</name>
    <dbReference type="NCBI Taxonomy" id="98765"/>
    <lineage>
        <taxon>Eukaryota</taxon>
        <taxon>Fungi</taxon>
        <taxon>Dikarya</taxon>
        <taxon>Basidiomycota</taxon>
        <taxon>Agaricomycotina</taxon>
        <taxon>Agaricomycetes</taxon>
        <taxon>Polyporales</taxon>
        <taxon>Meruliaceae</taxon>
        <taxon>Hermanssonia</taxon>
    </lineage>
</organism>